<dbReference type="PANTHER" id="PTHR33055:SF3">
    <property type="entry name" value="PUTATIVE TRANSPOSASE FOR IS117-RELATED"/>
    <property type="match status" value="1"/>
</dbReference>
<reference evidence="2" key="1">
    <citation type="journal article" date="2014" name="Int. J. Syst. Evol. Microbiol.">
        <title>Complete genome of a new Firmicutes species belonging to the dominant human colonic microbiota ('Ruminococcus bicirculans') reveals two chromosomes and a selective capacity to utilize plant glucans.</title>
        <authorList>
            <consortium name="NISC Comparative Sequencing Program"/>
            <person name="Wegmann U."/>
            <person name="Louis P."/>
            <person name="Goesmann A."/>
            <person name="Henrissat B."/>
            <person name="Duncan S.H."/>
            <person name="Flint H.J."/>
        </authorList>
    </citation>
    <scope>NUCLEOTIDE SEQUENCE</scope>
    <source>
        <strain evidence="2">CECT 8482</strain>
    </source>
</reference>
<evidence type="ECO:0000313" key="2">
    <source>
        <dbReference type="EMBL" id="MDN3713531.1"/>
    </source>
</evidence>
<dbReference type="InterPro" id="IPR047650">
    <property type="entry name" value="Transpos_IS110"/>
</dbReference>
<organism evidence="2 3">
    <name type="scientific">Paracoccus cavernae</name>
    <dbReference type="NCBI Taxonomy" id="1571207"/>
    <lineage>
        <taxon>Bacteria</taxon>
        <taxon>Pseudomonadati</taxon>
        <taxon>Pseudomonadota</taxon>
        <taxon>Alphaproteobacteria</taxon>
        <taxon>Rhodobacterales</taxon>
        <taxon>Paracoccaceae</taxon>
        <taxon>Paracoccus</taxon>
    </lineage>
</organism>
<evidence type="ECO:0000313" key="3">
    <source>
        <dbReference type="Proteomes" id="UP001243846"/>
    </source>
</evidence>
<dbReference type="EMBL" id="JAUFRC010000001">
    <property type="protein sequence ID" value="MDN3713531.1"/>
    <property type="molecule type" value="Genomic_DNA"/>
</dbReference>
<comment type="caution">
    <text evidence="2">The sequence shown here is derived from an EMBL/GenBank/DDBJ whole genome shotgun (WGS) entry which is preliminary data.</text>
</comment>
<keyword evidence="3" id="KW-1185">Reference proteome</keyword>
<evidence type="ECO:0008006" key="4">
    <source>
        <dbReference type="Google" id="ProtNLM"/>
    </source>
</evidence>
<name>A0ABT8DB11_9RHOB</name>
<reference evidence="2" key="3">
    <citation type="submission" date="2023-06" db="EMBL/GenBank/DDBJ databases">
        <authorList>
            <person name="Lucena T."/>
            <person name="Sun Q."/>
        </authorList>
    </citation>
    <scope>NUCLEOTIDE SEQUENCE</scope>
    <source>
        <strain evidence="2">CECT 8482</strain>
    </source>
</reference>
<reference evidence="3" key="2">
    <citation type="journal article" date="2019" name="Int. J. Syst. Evol. Microbiol.">
        <title>The Global Catalogue of Microorganisms (GCM) 10K type strain sequencing project: providing services to taxonomists for standard genome sequencing and annotation.</title>
        <authorList>
            <consortium name="The Broad Institute Genomics Platform"/>
            <consortium name="The Broad Institute Genome Sequencing Center for Infectious Disease"/>
            <person name="Wu L."/>
            <person name="Ma J."/>
        </authorList>
    </citation>
    <scope>NUCLEOTIDE SEQUENCE [LARGE SCALE GENOMIC DNA]</scope>
    <source>
        <strain evidence="3">CECT 8482</strain>
    </source>
</reference>
<dbReference type="RefSeq" id="WP_377786285.1">
    <property type="nucleotide sequence ID" value="NZ_JBHUOC010000001.1"/>
</dbReference>
<protein>
    <recommendedName>
        <fullName evidence="4">Transposase</fullName>
    </recommendedName>
</protein>
<accession>A0ABT8DB11</accession>
<gene>
    <name evidence="1" type="ORF">QWZ10_00285</name>
    <name evidence="2" type="ORF">QWZ10_20545</name>
</gene>
<dbReference type="Proteomes" id="UP001243846">
    <property type="component" value="Unassembled WGS sequence"/>
</dbReference>
<proteinExistence type="predicted"/>
<dbReference type="PANTHER" id="PTHR33055">
    <property type="entry name" value="TRANSPOSASE FOR INSERTION SEQUENCE ELEMENT IS1111A"/>
    <property type="match status" value="1"/>
</dbReference>
<dbReference type="EMBL" id="JAUFRC010000001">
    <property type="protein sequence ID" value="MDN3710652.1"/>
    <property type="molecule type" value="Genomic_DNA"/>
</dbReference>
<evidence type="ECO:0000313" key="1">
    <source>
        <dbReference type="EMBL" id="MDN3710652.1"/>
    </source>
</evidence>
<sequence length="208" mass="22979">MFQAHGADATGRAALRMKLRRDQVLDFFAAWRRVRWRWKPAAAHNSGAASFGKLGHEVRWIPPAKVKPFVKRQKNDAAVAEAICEAPQRPTMRFVPVKSAETQVAAMVFRMREILIRQRTQAINALRGHLGEFGQIVPQGAANAARLIAIIVDLDSGLPAEARATLDVRVAALWHLETEIGKLDAEISRRAKGNEVALRLMTIPGIGP</sequence>